<dbReference type="NCBIfam" id="TIGR00254">
    <property type="entry name" value="GGDEF"/>
    <property type="match status" value="1"/>
</dbReference>
<organism evidence="4">
    <name type="scientific">uncultured Blastococcus sp</name>
    <dbReference type="NCBI Taxonomy" id="217144"/>
    <lineage>
        <taxon>Bacteria</taxon>
        <taxon>Bacillati</taxon>
        <taxon>Actinomycetota</taxon>
        <taxon>Actinomycetes</taxon>
        <taxon>Geodermatophilales</taxon>
        <taxon>Geodermatophilaceae</taxon>
        <taxon>Blastococcus</taxon>
        <taxon>environmental samples</taxon>
    </lineage>
</organism>
<keyword evidence="2" id="KW-0812">Transmembrane</keyword>
<dbReference type="InterPro" id="IPR052163">
    <property type="entry name" value="DGC-Regulatory_Protein"/>
</dbReference>
<accession>A0A6J4HKK6</accession>
<dbReference type="SMART" id="SM00267">
    <property type="entry name" value="GGDEF"/>
    <property type="match status" value="1"/>
</dbReference>
<keyword evidence="2" id="KW-1133">Transmembrane helix</keyword>
<evidence type="ECO:0000259" key="3">
    <source>
        <dbReference type="PROSITE" id="PS50887"/>
    </source>
</evidence>
<proteinExistence type="predicted"/>
<reference evidence="4" key="1">
    <citation type="submission" date="2020-02" db="EMBL/GenBank/DDBJ databases">
        <authorList>
            <person name="Meier V. D."/>
        </authorList>
    </citation>
    <scope>NUCLEOTIDE SEQUENCE</scope>
    <source>
        <strain evidence="4">AVDCRST_MAG57</strain>
    </source>
</reference>
<dbReference type="AlphaFoldDB" id="A0A6J4HKK6"/>
<dbReference type="CDD" id="cd01949">
    <property type="entry name" value="GGDEF"/>
    <property type="match status" value="1"/>
</dbReference>
<dbReference type="InterPro" id="IPR043128">
    <property type="entry name" value="Rev_trsase/Diguanyl_cyclase"/>
</dbReference>
<sequence>MSRRGTTTSDRRQAREERRDRGRPVAERALRQIRIVAVVLLVVGAAGYRPATADGVDREIALWLAGAAATVLLTVTLLTARAGRAADGRRSRLVAAATVADTVVVLGVIAAAGLPPRSFALVLLMLPYLEAALWFGLSGLAGLWTMSSVALGAYVVVFPEAAPDDALGVLVVAMPTLLLATIPVAMLAEHLVAQVGQLGAARQAADERAQLLGDLSAITADIFPLDRRAVLSQLVSGAAQLGAVGVTVSDAAGRPVTEGVGSVEEPARDDDGVETVILRRELEVPGEDPYTFTARATGPAEEVGRRVEALELLVAQAGVGLANAVLVQQLELLKQTYQDQATRDQLTGLLNRRGLVLTAEQLPGHLGVLFCDLDGFKGVNDTLGHAAGDELLEKVARRLESRMRADDVLGRMGGDEFVVVVPGASDEDLANLGRRIEVDLGRPFLLEAGMARIGVSIGAAHAAPGQRDLDGLLNQADSLMYEVKRTKKGDRDARDAVPRAGAVR</sequence>
<feature type="transmembrane region" description="Helical" evidence="2">
    <location>
        <begin position="29"/>
        <end position="48"/>
    </location>
</feature>
<protein>
    <submittedName>
        <fullName evidence="4">Diguanylate cyclase/phosphodiesterase (GGDEF &amp; EAL domains) with PAS/PAC sensor(S)</fullName>
    </submittedName>
</protein>
<evidence type="ECO:0000313" key="4">
    <source>
        <dbReference type="EMBL" id="CAA9227155.1"/>
    </source>
</evidence>
<feature type="transmembrane region" description="Helical" evidence="2">
    <location>
        <begin position="132"/>
        <end position="157"/>
    </location>
</feature>
<dbReference type="Gene3D" id="3.30.70.270">
    <property type="match status" value="1"/>
</dbReference>
<dbReference type="PROSITE" id="PS50887">
    <property type="entry name" value="GGDEF"/>
    <property type="match status" value="1"/>
</dbReference>
<dbReference type="InterPro" id="IPR000160">
    <property type="entry name" value="GGDEF_dom"/>
</dbReference>
<gene>
    <name evidence="4" type="ORF">AVDCRST_MAG57-889</name>
</gene>
<name>A0A6J4HKK6_9ACTN</name>
<feature type="region of interest" description="Disordered" evidence="1">
    <location>
        <begin position="1"/>
        <end position="23"/>
    </location>
</feature>
<dbReference type="InterPro" id="IPR029787">
    <property type="entry name" value="Nucleotide_cyclase"/>
</dbReference>
<evidence type="ECO:0000256" key="1">
    <source>
        <dbReference type="SAM" id="MobiDB-lite"/>
    </source>
</evidence>
<dbReference type="SUPFAM" id="SSF55073">
    <property type="entry name" value="Nucleotide cyclase"/>
    <property type="match status" value="1"/>
</dbReference>
<dbReference type="PANTHER" id="PTHR46663">
    <property type="entry name" value="DIGUANYLATE CYCLASE DGCT-RELATED"/>
    <property type="match status" value="1"/>
</dbReference>
<feature type="domain" description="GGDEF" evidence="3">
    <location>
        <begin position="364"/>
        <end position="496"/>
    </location>
</feature>
<dbReference type="PANTHER" id="PTHR46663:SF2">
    <property type="entry name" value="GGDEF DOMAIN-CONTAINING PROTEIN"/>
    <property type="match status" value="1"/>
</dbReference>
<dbReference type="EMBL" id="CADCTI010000084">
    <property type="protein sequence ID" value="CAA9227155.1"/>
    <property type="molecule type" value="Genomic_DNA"/>
</dbReference>
<feature type="transmembrane region" description="Helical" evidence="2">
    <location>
        <begin position="60"/>
        <end position="80"/>
    </location>
</feature>
<feature type="compositionally biased region" description="Basic and acidic residues" evidence="1">
    <location>
        <begin position="9"/>
        <end position="23"/>
    </location>
</feature>
<keyword evidence="2" id="KW-0472">Membrane</keyword>
<evidence type="ECO:0000256" key="2">
    <source>
        <dbReference type="SAM" id="Phobius"/>
    </source>
</evidence>
<feature type="transmembrane region" description="Helical" evidence="2">
    <location>
        <begin position="92"/>
        <end position="112"/>
    </location>
</feature>
<dbReference type="Pfam" id="PF00990">
    <property type="entry name" value="GGDEF"/>
    <property type="match status" value="1"/>
</dbReference>
<feature type="transmembrane region" description="Helical" evidence="2">
    <location>
        <begin position="169"/>
        <end position="188"/>
    </location>
</feature>